<feature type="binding site" evidence="12">
    <location>
        <position position="157"/>
    </location>
    <ligand>
        <name>thiamine diphosphate</name>
        <dbReference type="ChEBI" id="CHEBI:58937"/>
    </ligand>
</feature>
<evidence type="ECO:0000256" key="10">
    <source>
        <dbReference type="PIRSR" id="PIRSR605478-1"/>
    </source>
</evidence>
<evidence type="ECO:0000256" key="11">
    <source>
        <dbReference type="PIRSR" id="PIRSR605478-2"/>
    </source>
</evidence>
<name>A0A9N8E3T0_9STRA</name>
<keyword evidence="8 12" id="KW-0786">Thiamine pyrophosphate</keyword>
<evidence type="ECO:0000256" key="13">
    <source>
        <dbReference type="PIRSR" id="PIRSR605478-4"/>
    </source>
</evidence>
<evidence type="ECO:0000256" key="3">
    <source>
        <dbReference type="ARBA" id="ARBA00011738"/>
    </source>
</evidence>
<dbReference type="PROSITE" id="PS00801">
    <property type="entry name" value="TRANSKETOLASE_1"/>
    <property type="match status" value="1"/>
</dbReference>
<dbReference type="FunFam" id="3.40.50.970:FF:000004">
    <property type="entry name" value="Transketolase"/>
    <property type="match status" value="1"/>
</dbReference>
<dbReference type="GO" id="GO:0046872">
    <property type="term" value="F:metal ion binding"/>
    <property type="evidence" value="ECO:0007669"/>
    <property type="project" value="UniProtKB-KW"/>
</dbReference>
<dbReference type="Proteomes" id="UP001153069">
    <property type="component" value="Unassembled WGS sequence"/>
</dbReference>
<dbReference type="Gene3D" id="3.40.50.970">
    <property type="match status" value="2"/>
</dbReference>
<proteinExistence type="inferred from homology"/>
<dbReference type="Pfam" id="PF00456">
    <property type="entry name" value="Transketolase_N"/>
    <property type="match status" value="1"/>
</dbReference>
<dbReference type="Gene3D" id="3.40.50.920">
    <property type="match status" value="1"/>
</dbReference>
<dbReference type="InterPro" id="IPR009014">
    <property type="entry name" value="Transketo_C/PFOR_II"/>
</dbReference>
<feature type="binding site" evidence="12">
    <location>
        <position position="186"/>
    </location>
    <ligand>
        <name>thiamine diphosphate</name>
        <dbReference type="ChEBI" id="CHEBI:58937"/>
    </ligand>
</feature>
<dbReference type="AlphaFoldDB" id="A0A9N8E3T0"/>
<keyword evidence="5" id="KW-0808">Transferase</keyword>
<dbReference type="CDD" id="cd07033">
    <property type="entry name" value="TPP_PYR_DXS_TK_like"/>
    <property type="match status" value="1"/>
</dbReference>
<dbReference type="EC" id="2.2.1.1" evidence="4"/>
<evidence type="ECO:0000256" key="14">
    <source>
        <dbReference type="PIRSR" id="PIRSR605478-5"/>
    </source>
</evidence>
<dbReference type="InterPro" id="IPR005475">
    <property type="entry name" value="Transketolase-like_Pyr-bd"/>
</dbReference>
<evidence type="ECO:0000256" key="12">
    <source>
        <dbReference type="PIRSR" id="PIRSR605478-3"/>
    </source>
</evidence>
<feature type="binding site" evidence="13">
    <location>
        <position position="186"/>
    </location>
    <ligand>
        <name>Mg(2+)</name>
        <dbReference type="ChEBI" id="CHEBI:18420"/>
    </ligand>
</feature>
<comment type="similarity">
    <text evidence="2">Belongs to the transketolase family.</text>
</comment>
<comment type="subunit">
    <text evidence="3">Homodimer.</text>
</comment>
<dbReference type="GO" id="GO:0004802">
    <property type="term" value="F:transketolase activity"/>
    <property type="evidence" value="ECO:0007669"/>
    <property type="project" value="UniProtKB-EC"/>
</dbReference>
<dbReference type="InterPro" id="IPR005478">
    <property type="entry name" value="Transketolase_bac-like"/>
</dbReference>
<keyword evidence="6 13" id="KW-0479">Metal-binding</keyword>
<feature type="binding site" evidence="13">
    <location>
        <position position="156"/>
    </location>
    <ligand>
        <name>Mg(2+)</name>
        <dbReference type="ChEBI" id="CHEBI:18420"/>
    </ligand>
</feature>
<dbReference type="InterPro" id="IPR005474">
    <property type="entry name" value="Transketolase_N"/>
</dbReference>
<feature type="domain" description="Transketolase-like pyrimidine-binding" evidence="15">
    <location>
        <begin position="356"/>
        <end position="527"/>
    </location>
</feature>
<feature type="active site" description="Proton donor" evidence="10">
    <location>
        <position position="413"/>
    </location>
</feature>
<dbReference type="InterPro" id="IPR033247">
    <property type="entry name" value="Transketolase_fam"/>
</dbReference>
<keyword evidence="7 13" id="KW-0460">Magnesium</keyword>
<feature type="binding site" evidence="12">
    <location>
        <position position="67"/>
    </location>
    <ligand>
        <name>thiamine diphosphate</name>
        <dbReference type="ChEBI" id="CHEBI:58937"/>
    </ligand>
</feature>
<gene>
    <name evidence="16" type="ORF">SEMRO_524_G159900.1</name>
</gene>
<dbReference type="InterPro" id="IPR049557">
    <property type="entry name" value="Transketolase_CS"/>
</dbReference>
<evidence type="ECO:0000313" key="16">
    <source>
        <dbReference type="EMBL" id="CAB9512204.1"/>
    </source>
</evidence>
<dbReference type="PANTHER" id="PTHR43522:SF2">
    <property type="entry name" value="TRANSKETOLASE 1-RELATED"/>
    <property type="match status" value="1"/>
</dbReference>
<evidence type="ECO:0000256" key="4">
    <source>
        <dbReference type="ARBA" id="ARBA00013152"/>
    </source>
</evidence>
<accession>A0A9N8E3T0</accession>
<comment type="caution">
    <text evidence="16">The sequence shown here is derived from an EMBL/GenBank/DDBJ whole genome shotgun (WGS) entry which is preliminary data.</text>
</comment>
<comment type="cofactor">
    <cofactor evidence="13">
        <name>Mg(2+)</name>
        <dbReference type="ChEBI" id="CHEBI:18420"/>
    </cofactor>
    <text evidence="13">Binds 1 Mg(2+) ion per subunit. Can also utilize other divalent metal cations, such as Ca(2+), Mn(2+) and Co(2+).</text>
</comment>
<feature type="binding site" evidence="11">
    <location>
        <position position="27"/>
    </location>
    <ligand>
        <name>substrate</name>
    </ligand>
</feature>
<evidence type="ECO:0000256" key="2">
    <source>
        <dbReference type="ARBA" id="ARBA00007131"/>
    </source>
</evidence>
<feature type="binding site" evidence="11">
    <location>
        <position position="386"/>
    </location>
    <ligand>
        <name>substrate</name>
    </ligand>
</feature>
<feature type="binding site" evidence="12">
    <location>
        <begin position="115"/>
        <end position="117"/>
    </location>
    <ligand>
        <name>thiamine diphosphate</name>
        <dbReference type="ChEBI" id="CHEBI:58937"/>
    </ligand>
</feature>
<dbReference type="FunFam" id="3.40.50.920:FF:000003">
    <property type="entry name" value="Transketolase"/>
    <property type="match status" value="1"/>
</dbReference>
<evidence type="ECO:0000256" key="6">
    <source>
        <dbReference type="ARBA" id="ARBA00022723"/>
    </source>
</evidence>
<feature type="binding site" evidence="11">
    <location>
        <position position="475"/>
    </location>
    <ligand>
        <name>substrate</name>
    </ligand>
</feature>
<evidence type="ECO:0000256" key="1">
    <source>
        <dbReference type="ARBA" id="ARBA00001941"/>
    </source>
</evidence>
<feature type="binding site" evidence="11">
    <location>
        <position position="359"/>
    </location>
    <ligand>
        <name>substrate</name>
    </ligand>
</feature>
<feature type="site" description="Important for catalytic activity" evidence="14">
    <location>
        <position position="27"/>
    </location>
</feature>
<feature type="binding site" evidence="11">
    <location>
        <position position="263"/>
    </location>
    <ligand>
        <name>substrate</name>
    </ligand>
</feature>
<feature type="binding site" evidence="13">
    <location>
        <position position="188"/>
    </location>
    <ligand>
        <name>Mg(2+)</name>
        <dbReference type="ChEBI" id="CHEBI:18420"/>
    </ligand>
</feature>
<evidence type="ECO:0000256" key="9">
    <source>
        <dbReference type="ARBA" id="ARBA00049473"/>
    </source>
</evidence>
<keyword evidence="17" id="KW-1185">Reference proteome</keyword>
<comment type="cofactor">
    <cofactor evidence="12">
        <name>thiamine diphosphate</name>
        <dbReference type="ChEBI" id="CHEBI:58937"/>
    </cofactor>
    <text evidence="12">Binds 1 thiamine pyrophosphate per subunit. During the reaction, the substrate forms a covalent intermediate with the cofactor.</text>
</comment>
<dbReference type="InterPro" id="IPR055152">
    <property type="entry name" value="Transketolase-like_C_2"/>
</dbReference>
<dbReference type="Pfam" id="PF02779">
    <property type="entry name" value="Transket_pyr"/>
    <property type="match status" value="1"/>
</dbReference>
<dbReference type="PANTHER" id="PTHR43522">
    <property type="entry name" value="TRANSKETOLASE"/>
    <property type="match status" value="1"/>
</dbReference>
<dbReference type="SUPFAM" id="SSF52922">
    <property type="entry name" value="TK C-terminal domain-like"/>
    <property type="match status" value="1"/>
</dbReference>
<dbReference type="EMBL" id="CAICTM010000523">
    <property type="protein sequence ID" value="CAB9512204.1"/>
    <property type="molecule type" value="Genomic_DNA"/>
</dbReference>
<dbReference type="FunFam" id="3.40.50.970:FF:000003">
    <property type="entry name" value="Transketolase"/>
    <property type="match status" value="1"/>
</dbReference>
<dbReference type="Pfam" id="PF22613">
    <property type="entry name" value="Transketolase_C_1"/>
    <property type="match status" value="1"/>
</dbReference>
<sequence length="681" mass="73183">MSDLELKCVNTIRAVSADQPQAANSGHPGAPMGCAPMAFLLWTEFMNYSSKDAKWIARDRFVLSNGHACALQYTMLHLTGYKIGVEDLKKFRQLGSITPGHPESFLTDGVEVCTGPLGQGICNAVGMAIAERHLAATFNTDDHKIFDNFTYVICGDGCLQEGVSGEACSLAGHLGLGKMIVLYDDNDITIDGPTSHSFSEDVNKRYEAYGWHVQTVDDVSKDLGDLRAAIKAAQAETNKPSIIKIKTAIGYGSPSKQGSEKAHGAPLGAEDLAGAKKFFGLPEDKSFFVPEDVQKFFTKAAEKADKKRVEWDANFAKYTAANPEKAAELSRRIAHKMPDGVFDKLPSFTIGKDKDLASRKHSENCLNAMCPLLPEMVGGSADLTPSNNTRFKGASDFQKATPEGRYLRFGVREHGMAAVCNGIFAYGALRPFCATFLTFVGYCVGAIRLSALSKSGVIYIMTHDSIGLGEDGPTHQPIETMESLRCMPNIMVFRPADSNEMAAAYKVALSKSTTPSVICASRQTLKSLKLSTIEKASTGAYVAVEAKDPKLVLVATGSEVGICVEAAAKLTADGVPTQVVTMPCQELFLEQTQEYQKSVLPGNVPTLSVEAASPSGWHRFSHAQIAMNSFGASGPGGEVMAHFGFTTDNVVEKGKALTDFYKDGTVPDLSNRPVFETVGGH</sequence>
<evidence type="ECO:0000313" key="17">
    <source>
        <dbReference type="Proteomes" id="UP001153069"/>
    </source>
</evidence>
<dbReference type="SUPFAM" id="SSF52518">
    <property type="entry name" value="Thiamin diphosphate-binding fold (THDP-binding)"/>
    <property type="match status" value="2"/>
</dbReference>
<evidence type="ECO:0000256" key="7">
    <source>
        <dbReference type="ARBA" id="ARBA00022842"/>
    </source>
</evidence>
<dbReference type="SMART" id="SM00861">
    <property type="entry name" value="Transket_pyr"/>
    <property type="match status" value="1"/>
</dbReference>
<feature type="binding site" evidence="11">
    <location>
        <position position="471"/>
    </location>
    <ligand>
        <name>substrate</name>
    </ligand>
</feature>
<dbReference type="GO" id="GO:0006098">
    <property type="term" value="P:pentose-phosphate shunt"/>
    <property type="evidence" value="ECO:0007669"/>
    <property type="project" value="TreeGrafter"/>
</dbReference>
<feature type="site" description="Important for catalytic activity" evidence="14">
    <location>
        <position position="263"/>
    </location>
</feature>
<feature type="binding site" evidence="12">
    <location>
        <position position="439"/>
    </location>
    <ligand>
        <name>thiamine diphosphate</name>
        <dbReference type="ChEBI" id="CHEBI:58937"/>
    </ligand>
</feature>
<feature type="binding site" evidence="11">
    <location>
        <position position="522"/>
    </location>
    <ligand>
        <name>substrate</name>
    </ligand>
</feature>
<feature type="binding site" evidence="11">
    <location>
        <position position="463"/>
    </location>
    <ligand>
        <name>substrate</name>
    </ligand>
</feature>
<evidence type="ECO:0000256" key="5">
    <source>
        <dbReference type="ARBA" id="ARBA00022679"/>
    </source>
</evidence>
<dbReference type="InterPro" id="IPR029061">
    <property type="entry name" value="THDP-binding"/>
</dbReference>
<comment type="cofactor">
    <cofactor evidence="1">
        <name>Co(2+)</name>
        <dbReference type="ChEBI" id="CHEBI:48828"/>
    </cofactor>
</comment>
<organism evidence="16 17">
    <name type="scientific">Seminavis robusta</name>
    <dbReference type="NCBI Taxonomy" id="568900"/>
    <lineage>
        <taxon>Eukaryota</taxon>
        <taxon>Sar</taxon>
        <taxon>Stramenopiles</taxon>
        <taxon>Ochrophyta</taxon>
        <taxon>Bacillariophyta</taxon>
        <taxon>Bacillariophyceae</taxon>
        <taxon>Bacillariophycidae</taxon>
        <taxon>Naviculales</taxon>
        <taxon>Naviculaceae</taxon>
        <taxon>Seminavis</taxon>
    </lineage>
</organism>
<reference evidence="16" key="1">
    <citation type="submission" date="2020-06" db="EMBL/GenBank/DDBJ databases">
        <authorList>
            <consortium name="Plant Systems Biology data submission"/>
        </authorList>
    </citation>
    <scope>NUCLEOTIDE SEQUENCE</scope>
    <source>
        <strain evidence="16">D6</strain>
    </source>
</reference>
<evidence type="ECO:0000256" key="8">
    <source>
        <dbReference type="ARBA" id="ARBA00023052"/>
    </source>
</evidence>
<feature type="binding site" evidence="12">
    <location>
        <position position="263"/>
    </location>
    <ligand>
        <name>thiamine diphosphate</name>
        <dbReference type="ChEBI" id="CHEBI:58937"/>
    </ligand>
</feature>
<protein>
    <recommendedName>
        <fullName evidence="4">transketolase</fullName>
        <ecNumber evidence="4">2.2.1.1</ecNumber>
    </recommendedName>
</protein>
<evidence type="ECO:0000259" key="15">
    <source>
        <dbReference type="SMART" id="SM00861"/>
    </source>
</evidence>
<dbReference type="OrthoDB" id="10267175at2759"/>
<dbReference type="GO" id="GO:0005829">
    <property type="term" value="C:cytosol"/>
    <property type="evidence" value="ECO:0007669"/>
    <property type="project" value="TreeGrafter"/>
</dbReference>
<dbReference type="NCBIfam" id="TIGR00232">
    <property type="entry name" value="tktlase_bact"/>
    <property type="match status" value="1"/>
</dbReference>
<comment type="catalytic activity">
    <reaction evidence="9">
        <text>D-sedoheptulose 7-phosphate + D-glyceraldehyde 3-phosphate = aldehydo-D-ribose 5-phosphate + D-xylulose 5-phosphate</text>
        <dbReference type="Rhea" id="RHEA:10508"/>
        <dbReference type="ChEBI" id="CHEBI:57483"/>
        <dbReference type="ChEBI" id="CHEBI:57737"/>
        <dbReference type="ChEBI" id="CHEBI:58273"/>
        <dbReference type="ChEBI" id="CHEBI:59776"/>
        <dbReference type="EC" id="2.2.1.1"/>
    </reaction>
</comment>
<dbReference type="CDD" id="cd02012">
    <property type="entry name" value="TPP_TK"/>
    <property type="match status" value="1"/>
</dbReference>